<name>A0A840IDU0_9ACTN</name>
<dbReference type="InterPro" id="IPR014942">
    <property type="entry name" value="AbiEii"/>
</dbReference>
<organism evidence="1 2">
    <name type="scientific">Conexibacter arvalis</name>
    <dbReference type="NCBI Taxonomy" id="912552"/>
    <lineage>
        <taxon>Bacteria</taxon>
        <taxon>Bacillati</taxon>
        <taxon>Actinomycetota</taxon>
        <taxon>Thermoleophilia</taxon>
        <taxon>Solirubrobacterales</taxon>
        <taxon>Conexibacteraceae</taxon>
        <taxon>Conexibacter</taxon>
    </lineage>
</organism>
<proteinExistence type="predicted"/>
<protein>
    <recommendedName>
        <fullName evidence="3">Nucleotidyl transferase AbiEii/AbiGii toxin family protein</fullName>
    </recommendedName>
</protein>
<reference evidence="1 2" key="1">
    <citation type="submission" date="2020-08" db="EMBL/GenBank/DDBJ databases">
        <title>Genomic Encyclopedia of Archaeal and Bacterial Type Strains, Phase II (KMG-II): from individual species to whole genera.</title>
        <authorList>
            <person name="Goeker M."/>
        </authorList>
    </citation>
    <scope>NUCLEOTIDE SEQUENCE [LARGE SCALE GENOMIC DNA]</scope>
    <source>
        <strain evidence="1 2">DSM 23288</strain>
    </source>
</reference>
<dbReference type="Pfam" id="PF08843">
    <property type="entry name" value="AbiEii"/>
    <property type="match status" value="1"/>
</dbReference>
<sequence>MSFEVTDWPRADDIERYREQLGVPSDAIIRDIARLVTIAEMVHRGDLNDDWVLTGGMAMRLRGSPRFTMADTDTSRRLGALDRDRIAEALTVDQSELTVTPADATGWKPGKKLVTARPVNYEAFFAAVGGAAVEDQFTFTVSWRGLEEPAQHLALVHPYDQLQMPPTIVPVMDLTEQVAEKVVGWCAHGLIKHYVDIAWVFHRLSDQVDGSKLGRLVERKLAIGRELFPGAYAEFNDLNSVFRPLYDPDRHVPPQGDPSDDGAAQIRFAGAGLNKVQAVRTVRERGLPAIFS</sequence>
<dbReference type="RefSeq" id="WP_183342678.1">
    <property type="nucleotide sequence ID" value="NZ_JACHNU010000003.1"/>
</dbReference>
<evidence type="ECO:0000313" key="2">
    <source>
        <dbReference type="Proteomes" id="UP000585272"/>
    </source>
</evidence>
<dbReference type="EMBL" id="JACHNU010000003">
    <property type="protein sequence ID" value="MBB4663009.1"/>
    <property type="molecule type" value="Genomic_DNA"/>
</dbReference>
<evidence type="ECO:0000313" key="1">
    <source>
        <dbReference type="EMBL" id="MBB4663009.1"/>
    </source>
</evidence>
<keyword evidence="2" id="KW-1185">Reference proteome</keyword>
<accession>A0A840IDU0</accession>
<dbReference type="Proteomes" id="UP000585272">
    <property type="component" value="Unassembled WGS sequence"/>
</dbReference>
<comment type="caution">
    <text evidence="1">The sequence shown here is derived from an EMBL/GenBank/DDBJ whole genome shotgun (WGS) entry which is preliminary data.</text>
</comment>
<dbReference type="AlphaFoldDB" id="A0A840IDU0"/>
<evidence type="ECO:0008006" key="3">
    <source>
        <dbReference type="Google" id="ProtNLM"/>
    </source>
</evidence>
<gene>
    <name evidence="1" type="ORF">BDZ31_002598</name>
</gene>